<organism evidence="2 3">
    <name type="scientific">Clostridium aciditolerans</name>
    <dbReference type="NCBI Taxonomy" id="339861"/>
    <lineage>
        <taxon>Bacteria</taxon>
        <taxon>Bacillati</taxon>
        <taxon>Bacillota</taxon>
        <taxon>Clostridia</taxon>
        <taxon>Eubacteriales</taxon>
        <taxon>Clostridiaceae</taxon>
        <taxon>Clostridium</taxon>
    </lineage>
</organism>
<keyword evidence="3" id="KW-1185">Reference proteome</keyword>
<feature type="transmembrane region" description="Helical" evidence="1">
    <location>
        <begin position="21"/>
        <end position="37"/>
    </location>
</feature>
<proteinExistence type="predicted"/>
<gene>
    <name evidence="2" type="ORF">I6U51_05875</name>
</gene>
<dbReference type="AlphaFoldDB" id="A0A934M5P6"/>
<dbReference type="RefSeq" id="WP_211141753.1">
    <property type="nucleotide sequence ID" value="NZ_JAEEGB010000006.1"/>
</dbReference>
<dbReference type="EMBL" id="JAEEGB010000006">
    <property type="protein sequence ID" value="MBI6872236.1"/>
    <property type="molecule type" value="Genomic_DNA"/>
</dbReference>
<protein>
    <submittedName>
        <fullName evidence="2">Uncharacterized protein</fullName>
    </submittedName>
</protein>
<keyword evidence="1" id="KW-0472">Membrane</keyword>
<accession>A0A934M5P6</accession>
<keyword evidence="1" id="KW-1133">Transmembrane helix</keyword>
<feature type="transmembrane region" description="Helical" evidence="1">
    <location>
        <begin position="73"/>
        <end position="93"/>
    </location>
</feature>
<reference evidence="2" key="1">
    <citation type="submission" date="2020-12" db="EMBL/GenBank/DDBJ databases">
        <title>Clostridium thailandense sp. nov., a novel acetogenic bacterium isolated from peat land soil in Thailand.</title>
        <authorList>
            <person name="Chaikitkaew S."/>
            <person name="Birkeland N.K."/>
        </authorList>
    </citation>
    <scope>NUCLEOTIDE SEQUENCE</scope>
    <source>
        <strain evidence="2">DSM 17425</strain>
    </source>
</reference>
<evidence type="ECO:0000313" key="2">
    <source>
        <dbReference type="EMBL" id="MBI6872236.1"/>
    </source>
</evidence>
<comment type="caution">
    <text evidence="2">The sequence shown here is derived from an EMBL/GenBank/DDBJ whole genome shotgun (WGS) entry which is preliminary data.</text>
</comment>
<sequence length="96" mass="11064">MDKKKIINRKDAIKKRGVLPSIIFLGILLYIQGYIFVSKLNTIMMLVGGLVIFGSFLIISYRKRKTQRLIGNILMIVSLYFIAMLIYAIFIAMRSM</sequence>
<name>A0A934M5P6_9CLOT</name>
<feature type="transmembrane region" description="Helical" evidence="1">
    <location>
        <begin position="43"/>
        <end position="61"/>
    </location>
</feature>
<keyword evidence="1" id="KW-0812">Transmembrane</keyword>
<evidence type="ECO:0000313" key="3">
    <source>
        <dbReference type="Proteomes" id="UP000622687"/>
    </source>
</evidence>
<dbReference type="Proteomes" id="UP000622687">
    <property type="component" value="Unassembled WGS sequence"/>
</dbReference>
<evidence type="ECO:0000256" key="1">
    <source>
        <dbReference type="SAM" id="Phobius"/>
    </source>
</evidence>